<sequence>MRNILAIGLFIIACLFVVSCKEEDTSLQGKMGYLRLDVATVSSTNTKSAVPENYNPKQLHVEIKDASGNIVKRTDNFDLEWKGEEMMLPPGNYTISASSNGFDGNASGEGIPYYTGSTTVTIPVDGSSVSASIVCRLANVKVTFRFDASVLNVFRSLAMEVSSSVSGVDSQLASCSVTERVVYFPVGDLTVKTSVTNMAGTPFPALEKPITGVKARDHYILNCKLGDSGNGGITVEADDSEKEYTYTFEVPTVASTQLGVETPAVLWSRFAHLEGSILSKSESFVPDPSAMRFEWKKKDDANWNTLAPTQEGEKYKATLTSLEPGTAYTYRLVYNKESDQYASDEVMFTTENATVLYNGGLEDWFERTNKGQGLIGTTTTKTWFATSEEEYNKVGIYWDSSNQGTTMGLGGTVNINPTQPNSEKKHSGSTSAELKSQYKVKFAAASLYTGSFGGLVDMNGAKINFGQPFTARPTQLTGWFQYSTGTIDYAQSGLPVGKGDTDLWSAYIVLTNGKYQLNNTDMVGTSKDFMSILESGKPDASGFDVIAYGALPDVECVASSEWKQFTIDLTYRNLVEKPTHIIIVFSSSKYGDYFTGSTSSMLYLDDLELIYGDSPKLLGSGN</sequence>
<dbReference type="Pfam" id="PF14900">
    <property type="entry name" value="DUF4493"/>
    <property type="match status" value="1"/>
</dbReference>
<dbReference type="EMBL" id="WKLT01000013">
    <property type="protein sequence ID" value="MRY59092.1"/>
    <property type="molecule type" value="Genomic_DNA"/>
</dbReference>
<organism evidence="3 4">
    <name type="scientific">Parabacteroides distasonis</name>
    <dbReference type="NCBI Taxonomy" id="823"/>
    <lineage>
        <taxon>Bacteria</taxon>
        <taxon>Pseudomonadati</taxon>
        <taxon>Bacteroidota</taxon>
        <taxon>Bacteroidia</taxon>
        <taxon>Bacteroidales</taxon>
        <taxon>Tannerellaceae</taxon>
        <taxon>Parabacteroides</taxon>
    </lineage>
</organism>
<dbReference type="InterPro" id="IPR013783">
    <property type="entry name" value="Ig-like_fold"/>
</dbReference>
<accession>A0A3R6G660</accession>
<comment type="caution">
    <text evidence="3">The sequence shown here is derived from an EMBL/GenBank/DDBJ whole genome shotgun (WGS) entry which is preliminary data.</text>
</comment>
<evidence type="ECO:0000313" key="3">
    <source>
        <dbReference type="EMBL" id="MRY59092.1"/>
    </source>
</evidence>
<dbReference type="Proteomes" id="UP001211522">
    <property type="component" value="Unassembled WGS sequence"/>
</dbReference>
<dbReference type="InterPro" id="IPR003961">
    <property type="entry name" value="FN3_dom"/>
</dbReference>
<reference evidence="2" key="2">
    <citation type="submission" date="2023-01" db="EMBL/GenBank/DDBJ databases">
        <title>Human gut microbiome strain richness.</title>
        <authorList>
            <person name="Chen-Liaw A."/>
        </authorList>
    </citation>
    <scope>NUCLEOTIDE SEQUENCE</scope>
    <source>
        <strain evidence="2">D35st1_E5_D35t1_190705</strain>
    </source>
</reference>
<dbReference type="AlphaFoldDB" id="A0A3R6G660"/>
<reference evidence="3 4" key="1">
    <citation type="journal article" date="2019" name="Nat. Med.">
        <title>A library of human gut bacterial isolates paired with longitudinal multiomics data enables mechanistic microbiome research.</title>
        <authorList>
            <person name="Poyet M."/>
            <person name="Groussin M."/>
            <person name="Gibbons S.M."/>
            <person name="Avila-Pacheco J."/>
            <person name="Jiang X."/>
            <person name="Kearney S.M."/>
            <person name="Perrotta A.R."/>
            <person name="Berdy B."/>
            <person name="Zhao S."/>
            <person name="Lieberman T.D."/>
            <person name="Swanson P.K."/>
            <person name="Smith M."/>
            <person name="Roesemann S."/>
            <person name="Alexander J.E."/>
            <person name="Rich S.A."/>
            <person name="Livny J."/>
            <person name="Vlamakis H."/>
            <person name="Clish C."/>
            <person name="Bullock K."/>
            <person name="Deik A."/>
            <person name="Scott J."/>
            <person name="Pierce K.A."/>
            <person name="Xavier R.J."/>
            <person name="Alm E.J."/>
        </authorList>
    </citation>
    <scope>NUCLEOTIDE SEQUENCE [LARGE SCALE GENOMIC DNA]</scope>
    <source>
        <strain evidence="3 4">BIOML-A41</strain>
    </source>
</reference>
<feature type="domain" description="Putative carbohydrate metabolism" evidence="1">
    <location>
        <begin position="379"/>
        <end position="610"/>
    </location>
</feature>
<dbReference type="InterPro" id="IPR027840">
    <property type="entry name" value="DUF4493"/>
</dbReference>
<evidence type="ECO:0000313" key="4">
    <source>
        <dbReference type="Proteomes" id="UP000463337"/>
    </source>
</evidence>
<dbReference type="CDD" id="cd00063">
    <property type="entry name" value="FN3"/>
    <property type="match status" value="1"/>
</dbReference>
<dbReference type="InterPro" id="IPR038653">
    <property type="entry name" value="Put_CMD_sf"/>
</dbReference>
<proteinExistence type="predicted"/>
<dbReference type="Gene3D" id="2.60.120.890">
    <property type="entry name" value="BT2081, beta-jelly-roll domain"/>
    <property type="match status" value="1"/>
</dbReference>
<dbReference type="RefSeq" id="WP_122297609.1">
    <property type="nucleotide sequence ID" value="NZ_BAABYH010000001.1"/>
</dbReference>
<dbReference type="Gene3D" id="2.60.40.10">
    <property type="entry name" value="Immunoglobulins"/>
    <property type="match status" value="1"/>
</dbReference>
<dbReference type="Proteomes" id="UP000463337">
    <property type="component" value="Unassembled WGS sequence"/>
</dbReference>
<gene>
    <name evidence="3" type="ORF">GKD59_14500</name>
    <name evidence="2" type="ORF">PN612_16345</name>
</gene>
<protein>
    <submittedName>
        <fullName evidence="3">DUF4493 domain-containing protein</fullName>
    </submittedName>
    <submittedName>
        <fullName evidence="2">PCMD domain-containing protein</fullName>
    </submittedName>
</protein>
<dbReference type="Pfam" id="PF13201">
    <property type="entry name" value="PCMD"/>
    <property type="match status" value="1"/>
</dbReference>
<dbReference type="InterPro" id="IPR025112">
    <property type="entry name" value="PCMD"/>
</dbReference>
<evidence type="ECO:0000259" key="1">
    <source>
        <dbReference type="Pfam" id="PF13201"/>
    </source>
</evidence>
<name>A0A3R6G660_PARDI</name>
<dbReference type="PROSITE" id="PS51257">
    <property type="entry name" value="PROKAR_LIPOPROTEIN"/>
    <property type="match status" value="1"/>
</dbReference>
<dbReference type="EMBL" id="JAQMPX010000118">
    <property type="protein sequence ID" value="MDB9140059.1"/>
    <property type="molecule type" value="Genomic_DNA"/>
</dbReference>
<evidence type="ECO:0000313" key="2">
    <source>
        <dbReference type="EMBL" id="MDB9140059.1"/>
    </source>
</evidence>